<dbReference type="STRING" id="1227549.SAMN05444007_104189"/>
<evidence type="ECO:0000313" key="1">
    <source>
        <dbReference type="EMBL" id="SEJ33020.1"/>
    </source>
</evidence>
<keyword evidence="2" id="KW-1185">Reference proteome</keyword>
<sequence length="104" mass="10752">MPQFIYVYHGGKKPDTPEEGEKSMAAWMAWFESMGDAVVEAGNPVGMSKTVSRSGVTDDGGANPVSGYSVVSAETIEAATEMAGGCPMVADGSGSIEVAEILEM</sequence>
<dbReference type="RefSeq" id="WP_092364901.1">
    <property type="nucleotide sequence ID" value="NZ_BMGV01000004.1"/>
</dbReference>
<dbReference type="Proteomes" id="UP000199379">
    <property type="component" value="Unassembled WGS sequence"/>
</dbReference>
<organism evidence="1 2">
    <name type="scientific">Cribrihabitans marinus</name>
    <dbReference type="NCBI Taxonomy" id="1227549"/>
    <lineage>
        <taxon>Bacteria</taxon>
        <taxon>Pseudomonadati</taxon>
        <taxon>Pseudomonadota</taxon>
        <taxon>Alphaproteobacteria</taxon>
        <taxon>Rhodobacterales</taxon>
        <taxon>Paracoccaceae</taxon>
        <taxon>Cribrihabitans</taxon>
    </lineage>
</organism>
<evidence type="ECO:0000313" key="2">
    <source>
        <dbReference type="Proteomes" id="UP000199379"/>
    </source>
</evidence>
<dbReference type="OrthoDB" id="5117987at2"/>
<accession>A0A1H6Y7C7</accession>
<name>A0A1H6Y7C7_9RHOB</name>
<protein>
    <submittedName>
        <fullName evidence="1">YCII-related domain-containing protein</fullName>
    </submittedName>
</protein>
<dbReference type="EMBL" id="FNYD01000004">
    <property type="protein sequence ID" value="SEJ33020.1"/>
    <property type="molecule type" value="Genomic_DNA"/>
</dbReference>
<dbReference type="InterPro" id="IPR011008">
    <property type="entry name" value="Dimeric_a/b-barrel"/>
</dbReference>
<dbReference type="SUPFAM" id="SSF54909">
    <property type="entry name" value="Dimeric alpha+beta barrel"/>
    <property type="match status" value="1"/>
</dbReference>
<dbReference type="AlphaFoldDB" id="A0A1H6Y7C7"/>
<gene>
    <name evidence="1" type="ORF">SAMN05444007_104189</name>
</gene>
<dbReference type="Gene3D" id="3.30.70.1060">
    <property type="entry name" value="Dimeric alpha+beta barrel"/>
    <property type="match status" value="1"/>
</dbReference>
<reference evidence="1 2" key="1">
    <citation type="submission" date="2016-10" db="EMBL/GenBank/DDBJ databases">
        <authorList>
            <person name="de Groot N.N."/>
        </authorList>
    </citation>
    <scope>NUCLEOTIDE SEQUENCE [LARGE SCALE GENOMIC DNA]</scope>
    <source>
        <strain evidence="1 2">DSM 29340</strain>
    </source>
</reference>
<proteinExistence type="predicted"/>